<feature type="domain" description="UspA" evidence="2">
    <location>
        <begin position="1"/>
        <end position="140"/>
    </location>
</feature>
<evidence type="ECO:0000259" key="2">
    <source>
        <dbReference type="Pfam" id="PF00582"/>
    </source>
</evidence>
<dbReference type="AlphaFoldDB" id="A0A7X0LVU2"/>
<dbReference type="InterPro" id="IPR006016">
    <property type="entry name" value="UspA"/>
</dbReference>
<dbReference type="PANTHER" id="PTHR46268:SF6">
    <property type="entry name" value="UNIVERSAL STRESS PROTEIN UP12"/>
    <property type="match status" value="1"/>
</dbReference>
<comment type="caution">
    <text evidence="3">The sequence shown here is derived from an EMBL/GenBank/DDBJ whole genome shotgun (WGS) entry which is preliminary data.</text>
</comment>
<dbReference type="PANTHER" id="PTHR46268">
    <property type="entry name" value="STRESS RESPONSE PROTEIN NHAX"/>
    <property type="match status" value="1"/>
</dbReference>
<organism evidence="3 4">
    <name type="scientific">Bacillus benzoevorans</name>
    <dbReference type="NCBI Taxonomy" id="1456"/>
    <lineage>
        <taxon>Bacteria</taxon>
        <taxon>Bacillati</taxon>
        <taxon>Bacillota</taxon>
        <taxon>Bacilli</taxon>
        <taxon>Bacillales</taxon>
        <taxon>Bacillaceae</taxon>
        <taxon>Bacillus</taxon>
    </lineage>
</organism>
<accession>A0A7X0LVU2</accession>
<evidence type="ECO:0000313" key="3">
    <source>
        <dbReference type="EMBL" id="MBB6446381.1"/>
    </source>
</evidence>
<gene>
    <name evidence="3" type="ORF">HNR53_003040</name>
</gene>
<dbReference type="InterPro" id="IPR014729">
    <property type="entry name" value="Rossmann-like_a/b/a_fold"/>
</dbReference>
<protein>
    <submittedName>
        <fullName evidence="3">Nucleotide-binding universal stress UspA family protein</fullName>
    </submittedName>
</protein>
<reference evidence="3 4" key="1">
    <citation type="submission" date="2020-08" db="EMBL/GenBank/DDBJ databases">
        <title>Genomic Encyclopedia of Type Strains, Phase IV (KMG-IV): sequencing the most valuable type-strain genomes for metagenomic binning, comparative biology and taxonomic classification.</title>
        <authorList>
            <person name="Goeker M."/>
        </authorList>
    </citation>
    <scope>NUCLEOTIDE SEQUENCE [LARGE SCALE GENOMIC DNA]</scope>
    <source>
        <strain evidence="3 4">DSM 5391</strain>
    </source>
</reference>
<dbReference type="RefSeq" id="WP_184527353.1">
    <property type="nucleotide sequence ID" value="NZ_JACHGK010000011.1"/>
</dbReference>
<keyword evidence="4" id="KW-1185">Reference proteome</keyword>
<dbReference type="PRINTS" id="PR01438">
    <property type="entry name" value="UNVRSLSTRESS"/>
</dbReference>
<dbReference type="Gene3D" id="3.40.50.620">
    <property type="entry name" value="HUPs"/>
    <property type="match status" value="1"/>
</dbReference>
<proteinExistence type="inferred from homology"/>
<dbReference type="EMBL" id="JACHGK010000011">
    <property type="protein sequence ID" value="MBB6446381.1"/>
    <property type="molecule type" value="Genomic_DNA"/>
</dbReference>
<dbReference type="Pfam" id="PF00582">
    <property type="entry name" value="Usp"/>
    <property type="match status" value="1"/>
</dbReference>
<dbReference type="CDD" id="cd00293">
    <property type="entry name" value="USP-like"/>
    <property type="match status" value="1"/>
</dbReference>
<comment type="similarity">
    <text evidence="1">Belongs to the universal stress protein A family.</text>
</comment>
<evidence type="ECO:0000313" key="4">
    <source>
        <dbReference type="Proteomes" id="UP000531594"/>
    </source>
</evidence>
<evidence type="ECO:0000256" key="1">
    <source>
        <dbReference type="ARBA" id="ARBA00008791"/>
    </source>
</evidence>
<sequence>MFKKILLAADGSEHALRAAGKAAEIAKLAGPDAIIEIVYVVDFETEKNDVLRSIDQESINEERKRRLQLTEGKISAADVNSKTIIKHGEPGQTIVTYANENDFDLVVLGSRGLNALQEMVLGGVSHKVVKRVKCPVMIVK</sequence>
<dbReference type="SUPFAM" id="SSF52402">
    <property type="entry name" value="Adenine nucleotide alpha hydrolases-like"/>
    <property type="match status" value="1"/>
</dbReference>
<dbReference type="InterPro" id="IPR006015">
    <property type="entry name" value="Universal_stress_UspA"/>
</dbReference>
<name>A0A7X0LVU2_9BACI</name>
<dbReference type="Proteomes" id="UP000531594">
    <property type="component" value="Unassembled WGS sequence"/>
</dbReference>